<name>A0AAE3XCP5_9DEIO</name>
<reference evidence="1" key="1">
    <citation type="submission" date="2023-07" db="EMBL/GenBank/DDBJ databases">
        <title>Sorghum-associated microbial communities from plants grown in Nebraska, USA.</title>
        <authorList>
            <person name="Schachtman D."/>
        </authorList>
    </citation>
    <scope>NUCLEOTIDE SEQUENCE</scope>
    <source>
        <strain evidence="1">BE330</strain>
    </source>
</reference>
<proteinExistence type="predicted"/>
<protein>
    <submittedName>
        <fullName evidence="1">Uncharacterized protein</fullName>
    </submittedName>
</protein>
<dbReference type="EMBL" id="JAVDQK010000005">
    <property type="protein sequence ID" value="MDR6218891.1"/>
    <property type="molecule type" value="Genomic_DNA"/>
</dbReference>
<evidence type="ECO:0000313" key="1">
    <source>
        <dbReference type="EMBL" id="MDR6218891.1"/>
    </source>
</evidence>
<dbReference type="Proteomes" id="UP001185331">
    <property type="component" value="Unassembled WGS sequence"/>
</dbReference>
<accession>A0AAE3XCP5</accession>
<comment type="caution">
    <text evidence="1">The sequence shown here is derived from an EMBL/GenBank/DDBJ whole genome shotgun (WGS) entry which is preliminary data.</text>
</comment>
<gene>
    <name evidence="1" type="ORF">J2Y00_002488</name>
</gene>
<organism evidence="1 2">
    <name type="scientific">Deinococcus soli</name>
    <name type="common">ex Cha et al. 2016</name>
    <dbReference type="NCBI Taxonomy" id="1309411"/>
    <lineage>
        <taxon>Bacteria</taxon>
        <taxon>Thermotogati</taxon>
        <taxon>Deinococcota</taxon>
        <taxon>Deinococci</taxon>
        <taxon>Deinococcales</taxon>
        <taxon>Deinococcaceae</taxon>
        <taxon>Deinococcus</taxon>
    </lineage>
</organism>
<dbReference type="AlphaFoldDB" id="A0AAE3XCP5"/>
<sequence>MSITKDQPSDTKLNLSSYGYNHDMIWMSSGAVHSLALPPGRAAAHFEGRAL</sequence>
<evidence type="ECO:0000313" key="2">
    <source>
        <dbReference type="Proteomes" id="UP001185331"/>
    </source>
</evidence>